<dbReference type="RefSeq" id="WP_092018757.1">
    <property type="nucleotide sequence ID" value="NZ_FOXH01000013.1"/>
</dbReference>
<feature type="domain" description="Glycosyl transferase family 1" evidence="1">
    <location>
        <begin position="135"/>
        <end position="269"/>
    </location>
</feature>
<protein>
    <submittedName>
        <fullName evidence="2">Glycosyl transferases group 1</fullName>
    </submittedName>
</protein>
<reference evidence="2 3" key="1">
    <citation type="submission" date="2016-10" db="EMBL/GenBank/DDBJ databases">
        <authorList>
            <person name="de Groot N.N."/>
        </authorList>
    </citation>
    <scope>NUCLEOTIDE SEQUENCE [LARGE SCALE GENOMIC DNA]</scope>
    <source>
        <strain evidence="3">E92,LMG 26720,CCM 7988</strain>
    </source>
</reference>
<evidence type="ECO:0000313" key="3">
    <source>
        <dbReference type="Proteomes" id="UP000199306"/>
    </source>
</evidence>
<dbReference type="AlphaFoldDB" id="A0A1I5X034"/>
<dbReference type="Pfam" id="PF00534">
    <property type="entry name" value="Glycos_transf_1"/>
    <property type="match status" value="1"/>
</dbReference>
<name>A0A1I5X034_9BACT</name>
<dbReference type="PANTHER" id="PTHR12526">
    <property type="entry name" value="GLYCOSYLTRANSFERASE"/>
    <property type="match status" value="1"/>
</dbReference>
<dbReference type="STRING" id="1079859.SAMN04515674_11346"/>
<evidence type="ECO:0000259" key="1">
    <source>
        <dbReference type="Pfam" id="PF00534"/>
    </source>
</evidence>
<dbReference type="GO" id="GO:0016757">
    <property type="term" value="F:glycosyltransferase activity"/>
    <property type="evidence" value="ECO:0007669"/>
    <property type="project" value="InterPro"/>
</dbReference>
<dbReference type="SUPFAM" id="SSF53756">
    <property type="entry name" value="UDP-Glycosyltransferase/glycogen phosphorylase"/>
    <property type="match status" value="1"/>
</dbReference>
<dbReference type="InterPro" id="IPR001296">
    <property type="entry name" value="Glyco_trans_1"/>
</dbReference>
<dbReference type="EMBL" id="FOXH01000013">
    <property type="protein sequence ID" value="SFQ25329.1"/>
    <property type="molecule type" value="Genomic_DNA"/>
</dbReference>
<dbReference type="Proteomes" id="UP000199306">
    <property type="component" value="Unassembled WGS sequence"/>
</dbReference>
<dbReference type="PANTHER" id="PTHR12526:SF595">
    <property type="entry name" value="BLL5217 PROTEIN"/>
    <property type="match status" value="1"/>
</dbReference>
<proteinExistence type="predicted"/>
<evidence type="ECO:0000313" key="2">
    <source>
        <dbReference type="EMBL" id="SFQ25329.1"/>
    </source>
</evidence>
<dbReference type="Gene3D" id="3.40.50.2000">
    <property type="entry name" value="Glycogen Phosphorylase B"/>
    <property type="match status" value="2"/>
</dbReference>
<accession>A0A1I5X034</accession>
<keyword evidence="2" id="KW-0808">Transferase</keyword>
<organism evidence="2 3">
    <name type="scientific">Pseudarcicella hirudinis</name>
    <dbReference type="NCBI Taxonomy" id="1079859"/>
    <lineage>
        <taxon>Bacteria</taxon>
        <taxon>Pseudomonadati</taxon>
        <taxon>Bacteroidota</taxon>
        <taxon>Cytophagia</taxon>
        <taxon>Cytophagales</taxon>
        <taxon>Flectobacillaceae</taxon>
        <taxon>Pseudarcicella</taxon>
    </lineage>
</organism>
<sequence>MNILICQNSVLPALKYGGTERLIWWLGKQLSQMGHKVSFLAAKGSTCPFAEVLEFQENVSIDEQIPDYIDVVHLNNEPDQPLKKPYIVTIHGNRNNFEEFDLNSVFVSKNHANRYQSEAFVYNGIDLDEYRISDFNKKRTHTHFLAKAAWRLKNVKGAIELAKRSHNKLVVLGGTRLNFKMGFRFTPDLHVRFYGMVGGDQKLNLLSTSKALIFPVLWHEPFGLAIIESLVTGSAVFGTPYGSLPELVPEEVGFLSNSKAELVNQLMDLDRFKPEICREYASDNFSINQTAMAYLSCYEKVLNGRTINSKPPKALEISPGFLGLHE</sequence>
<keyword evidence="3" id="KW-1185">Reference proteome</keyword>
<dbReference type="OrthoDB" id="9801573at2"/>
<gene>
    <name evidence="2" type="ORF">SAMN04515674_11346</name>
</gene>